<proteinExistence type="predicted"/>
<feature type="region of interest" description="Disordered" evidence="1">
    <location>
        <begin position="390"/>
        <end position="433"/>
    </location>
</feature>
<dbReference type="AlphaFoldDB" id="A0A6J7VN08"/>
<gene>
    <name evidence="2" type="ORF">UFOPK4410_00132</name>
</gene>
<evidence type="ECO:0000313" key="2">
    <source>
        <dbReference type="EMBL" id="CAB5104220.1"/>
    </source>
</evidence>
<reference evidence="2" key="1">
    <citation type="submission" date="2020-05" db="EMBL/GenBank/DDBJ databases">
        <authorList>
            <person name="Chiriac C."/>
            <person name="Salcher M."/>
            <person name="Ghai R."/>
            <person name="Kavagutti S V."/>
        </authorList>
    </citation>
    <scope>NUCLEOTIDE SEQUENCE</scope>
</reference>
<organism evidence="2">
    <name type="scientific">freshwater metagenome</name>
    <dbReference type="NCBI Taxonomy" id="449393"/>
    <lineage>
        <taxon>unclassified sequences</taxon>
        <taxon>metagenomes</taxon>
        <taxon>ecological metagenomes</taxon>
    </lineage>
</organism>
<protein>
    <submittedName>
        <fullName evidence="2">Unannotated protein</fullName>
    </submittedName>
</protein>
<dbReference type="EMBL" id="CAFBRV010000005">
    <property type="protein sequence ID" value="CAB5104220.1"/>
    <property type="molecule type" value="Genomic_DNA"/>
</dbReference>
<sequence>MEILLKCKRLIGFLSVPIIIFSLIALQPAVAIESLTRISIDPLIPQKAPLVKCITENQLDCIERVLVEHPSSLVEEAQYVATRLVDFPDENNQKVQYGDILFDFHSATSSGTIKRLRISTHVITPVGVFNGKKAGAYWLILQRELLPGEVGQIPSTSICTPTNPTPCLSYPALDSPDIFHVYLRTSWLKPVSASGEGKNFNIDYRNISGGMQWHFSGQEFLQPMFSDVTKLPESVKPGNENMVPDRLNPTLYFALDHGGKDLSDSYWDPGCMSHGFTRTMWNAPLAGQLVWDYSKSSLNFNMYAPHLDPFGNVYLGVFRAKFQKAWLDCRFPGNTLSTATKLTVEVLDQNGTAQVSTSSISMKNEIIDISVTGFHFSSPVIVVKRSKDSGTTTVSKSPLSDDWENDVSITKNSPPLSAPTPLAKPTKTPSPNPTAVQIIDKVASKKTILCSKGKLVKKITSLYPKCPSGYKMKG</sequence>
<feature type="compositionally biased region" description="Low complexity" evidence="1">
    <location>
        <begin position="419"/>
        <end position="429"/>
    </location>
</feature>
<accession>A0A6J7VN08</accession>
<name>A0A6J7VN08_9ZZZZ</name>
<evidence type="ECO:0000256" key="1">
    <source>
        <dbReference type="SAM" id="MobiDB-lite"/>
    </source>
</evidence>